<keyword evidence="5" id="KW-1185">Reference proteome</keyword>
<dbReference type="Pfam" id="PF02481">
    <property type="entry name" value="DNA_processg_A"/>
    <property type="match status" value="1"/>
</dbReference>
<dbReference type="Proteomes" id="UP000627715">
    <property type="component" value="Unassembled WGS sequence"/>
</dbReference>
<dbReference type="NCBIfam" id="TIGR00732">
    <property type="entry name" value="dprA"/>
    <property type="match status" value="1"/>
</dbReference>
<dbReference type="InterPro" id="IPR003488">
    <property type="entry name" value="DprA"/>
</dbReference>
<evidence type="ECO:0000313" key="5">
    <source>
        <dbReference type="Proteomes" id="UP000627715"/>
    </source>
</evidence>
<dbReference type="AlphaFoldDB" id="A0A917GW64"/>
<dbReference type="InterPro" id="IPR041614">
    <property type="entry name" value="DprA_WH"/>
</dbReference>
<dbReference type="InterPro" id="IPR036388">
    <property type="entry name" value="WH-like_DNA-bd_sf"/>
</dbReference>
<evidence type="ECO:0000259" key="3">
    <source>
        <dbReference type="Pfam" id="PF17782"/>
    </source>
</evidence>
<dbReference type="Gene3D" id="3.40.50.450">
    <property type="match status" value="1"/>
</dbReference>
<dbReference type="Pfam" id="PF17782">
    <property type="entry name" value="WHD_DprA"/>
    <property type="match status" value="1"/>
</dbReference>
<dbReference type="PANTHER" id="PTHR43022:SF1">
    <property type="entry name" value="PROTEIN SMF"/>
    <property type="match status" value="1"/>
</dbReference>
<dbReference type="InterPro" id="IPR057666">
    <property type="entry name" value="DrpA_SLOG"/>
</dbReference>
<reference evidence="4" key="2">
    <citation type="submission" date="2020-09" db="EMBL/GenBank/DDBJ databases">
        <authorList>
            <person name="Sun Q."/>
            <person name="Zhou Y."/>
        </authorList>
    </citation>
    <scope>NUCLEOTIDE SEQUENCE</scope>
    <source>
        <strain evidence="4">CGMCC 1.15425</strain>
    </source>
</reference>
<protein>
    <submittedName>
        <fullName evidence="4">DNA protecting protein DprA</fullName>
    </submittedName>
</protein>
<comment type="similarity">
    <text evidence="1">Belongs to the DprA/Smf family.</text>
</comment>
<accession>A0A917GW64</accession>
<evidence type="ECO:0000256" key="1">
    <source>
        <dbReference type="ARBA" id="ARBA00006525"/>
    </source>
</evidence>
<feature type="domain" description="DprA winged helix" evidence="3">
    <location>
        <begin position="334"/>
        <end position="389"/>
    </location>
</feature>
<dbReference type="SUPFAM" id="SSF102405">
    <property type="entry name" value="MCP/YpsA-like"/>
    <property type="match status" value="1"/>
</dbReference>
<sequence length="395" mass="43271">MSEMQKADKPFETNTPLTKDVLRNWLWPLLCPGVSYRQYWKLLCQLGSPDFLQDLQKEDAERMQIDAEIVASLQPEAAVRNELEAEIETSYRWLASASHHHVILAGDNHYPELLREIADPPPLLFAAGNLSALNMPSVALVGSRGCTPYGSKITRRLAMEISDAGFVITSGLALGVDSVAHRSCVDRNRPTIAILGSGLANIYPAANFTLAKHIIDKGGLVLSEFPLSAGPAKYRFPQRNRLISGLSLATCVVEASLRSGSLITARLALEQNRLVFAVPGSVDSQNSRGCHRLLREGAAVAENAADIKEPLAPLIQGQLDLLHDKQQENETVHTSAAKLNAQEDEIMHCVEAGPIDTDSLLRSTGLTVSKLQQNLARLELKGLLILHNGQWFRRD</sequence>
<evidence type="ECO:0000259" key="2">
    <source>
        <dbReference type="Pfam" id="PF02481"/>
    </source>
</evidence>
<dbReference type="PANTHER" id="PTHR43022">
    <property type="entry name" value="PROTEIN SMF"/>
    <property type="match status" value="1"/>
</dbReference>
<proteinExistence type="inferred from homology"/>
<reference evidence="4" key="1">
    <citation type="journal article" date="2014" name="Int. J. Syst. Evol. Microbiol.">
        <title>Complete genome sequence of Corynebacterium casei LMG S-19264T (=DSM 44701T), isolated from a smear-ripened cheese.</title>
        <authorList>
            <consortium name="US DOE Joint Genome Institute (JGI-PGF)"/>
            <person name="Walter F."/>
            <person name="Albersmeier A."/>
            <person name="Kalinowski J."/>
            <person name="Ruckert C."/>
        </authorList>
    </citation>
    <scope>NUCLEOTIDE SEQUENCE</scope>
    <source>
        <strain evidence="4">CGMCC 1.15425</strain>
    </source>
</reference>
<dbReference type="GO" id="GO:0009294">
    <property type="term" value="P:DNA-mediated transformation"/>
    <property type="evidence" value="ECO:0007669"/>
    <property type="project" value="InterPro"/>
</dbReference>
<evidence type="ECO:0000313" key="4">
    <source>
        <dbReference type="EMBL" id="GGG59085.1"/>
    </source>
</evidence>
<dbReference type="Gene3D" id="1.10.10.10">
    <property type="entry name" value="Winged helix-like DNA-binding domain superfamily/Winged helix DNA-binding domain"/>
    <property type="match status" value="1"/>
</dbReference>
<organism evidence="4 5">
    <name type="scientific">Pseudohongiella nitratireducens</name>
    <dbReference type="NCBI Taxonomy" id="1768907"/>
    <lineage>
        <taxon>Bacteria</taxon>
        <taxon>Pseudomonadati</taxon>
        <taxon>Pseudomonadota</taxon>
        <taxon>Gammaproteobacteria</taxon>
        <taxon>Pseudomonadales</taxon>
        <taxon>Pseudohongiellaceae</taxon>
        <taxon>Pseudohongiella</taxon>
    </lineage>
</organism>
<dbReference type="EMBL" id="BMIY01000006">
    <property type="protein sequence ID" value="GGG59085.1"/>
    <property type="molecule type" value="Genomic_DNA"/>
</dbReference>
<name>A0A917GW64_9GAMM</name>
<comment type="caution">
    <text evidence="4">The sequence shown here is derived from an EMBL/GenBank/DDBJ whole genome shotgun (WGS) entry which is preliminary data.</text>
</comment>
<feature type="domain" description="Smf/DprA SLOG" evidence="2">
    <location>
        <begin position="102"/>
        <end position="309"/>
    </location>
</feature>
<gene>
    <name evidence="4" type="ORF">GCM10011403_15630</name>
</gene>
<dbReference type="RefSeq" id="WP_158662877.1">
    <property type="nucleotide sequence ID" value="NZ_BMIY01000006.1"/>
</dbReference>